<evidence type="ECO:0000256" key="2">
    <source>
        <dbReference type="ARBA" id="ARBA00008467"/>
    </source>
</evidence>
<dbReference type="Pfam" id="PF00109">
    <property type="entry name" value="ketoacyl-synt"/>
    <property type="match status" value="1"/>
</dbReference>
<dbReference type="EMBL" id="QPIJ01000009">
    <property type="protein sequence ID" value="RCV92757.1"/>
    <property type="molecule type" value="Genomic_DNA"/>
</dbReference>
<comment type="caution">
    <text evidence="6">The sequence shown here is derived from an EMBL/GenBank/DDBJ whole genome shotgun (WGS) entry which is preliminary data.</text>
</comment>
<organism evidence="6 7">
    <name type="scientific">Vreelandella rituensis</name>
    <dbReference type="NCBI Taxonomy" id="2282306"/>
    <lineage>
        <taxon>Bacteria</taxon>
        <taxon>Pseudomonadati</taxon>
        <taxon>Pseudomonadota</taxon>
        <taxon>Gammaproteobacteria</taxon>
        <taxon>Oceanospirillales</taxon>
        <taxon>Halomonadaceae</taxon>
        <taxon>Vreelandella</taxon>
    </lineage>
</organism>
<dbReference type="PROSITE" id="PS52004">
    <property type="entry name" value="KS3_2"/>
    <property type="match status" value="1"/>
</dbReference>
<dbReference type="InterPro" id="IPR047224">
    <property type="entry name" value="FAS_alpha_su_C"/>
</dbReference>
<protein>
    <submittedName>
        <fullName evidence="6">Beta-ketoacyl synthase</fullName>
    </submittedName>
</protein>
<name>A0A368U8K9_9GAMM</name>
<evidence type="ECO:0000256" key="4">
    <source>
        <dbReference type="RuleBase" id="RU003694"/>
    </source>
</evidence>
<proteinExistence type="inferred from homology"/>
<dbReference type="RefSeq" id="WP_114486044.1">
    <property type="nucleotide sequence ID" value="NZ_CBCSHM010000006.1"/>
</dbReference>
<keyword evidence="7" id="KW-1185">Reference proteome</keyword>
<dbReference type="InterPro" id="IPR000794">
    <property type="entry name" value="Beta-ketoacyl_synthase"/>
</dbReference>
<evidence type="ECO:0000256" key="3">
    <source>
        <dbReference type="ARBA" id="ARBA00022679"/>
    </source>
</evidence>
<dbReference type="InterPro" id="IPR014030">
    <property type="entry name" value="Ketoacyl_synth_N"/>
</dbReference>
<dbReference type="AlphaFoldDB" id="A0A368U8K9"/>
<comment type="pathway">
    <text evidence="1">Lipid metabolism; fatty acid biosynthesis.</text>
</comment>
<dbReference type="PANTHER" id="PTHR11712">
    <property type="entry name" value="POLYKETIDE SYNTHASE-RELATED"/>
    <property type="match status" value="1"/>
</dbReference>
<comment type="similarity">
    <text evidence="2 4">Belongs to the thiolase-like superfamily. Beta-ketoacyl-ACP synthases family.</text>
</comment>
<evidence type="ECO:0000313" key="6">
    <source>
        <dbReference type="EMBL" id="RCV92757.1"/>
    </source>
</evidence>
<accession>A0A368U8K9</accession>
<dbReference type="OrthoDB" id="9784825at2"/>
<dbReference type="SMART" id="SM00825">
    <property type="entry name" value="PKS_KS"/>
    <property type="match status" value="1"/>
</dbReference>
<dbReference type="PANTHER" id="PTHR11712:SF336">
    <property type="entry name" value="3-OXOACYL-[ACYL-CARRIER-PROTEIN] SYNTHASE, MITOCHONDRIAL"/>
    <property type="match status" value="1"/>
</dbReference>
<dbReference type="InterPro" id="IPR014031">
    <property type="entry name" value="Ketoacyl_synth_C"/>
</dbReference>
<feature type="domain" description="Ketosynthase family 3 (KS3)" evidence="5">
    <location>
        <begin position="80"/>
        <end position="535"/>
    </location>
</feature>
<evidence type="ECO:0000256" key="1">
    <source>
        <dbReference type="ARBA" id="ARBA00005194"/>
    </source>
</evidence>
<evidence type="ECO:0000313" key="7">
    <source>
        <dbReference type="Proteomes" id="UP000253204"/>
    </source>
</evidence>
<dbReference type="Gene3D" id="3.40.47.10">
    <property type="match status" value="1"/>
</dbReference>
<dbReference type="GO" id="GO:0006633">
    <property type="term" value="P:fatty acid biosynthetic process"/>
    <property type="evidence" value="ECO:0007669"/>
    <property type="project" value="TreeGrafter"/>
</dbReference>
<gene>
    <name evidence="6" type="ORF">DU506_06060</name>
</gene>
<dbReference type="Proteomes" id="UP000253204">
    <property type="component" value="Unassembled WGS sequence"/>
</dbReference>
<dbReference type="SUPFAM" id="SSF53901">
    <property type="entry name" value="Thiolase-like"/>
    <property type="match status" value="2"/>
</dbReference>
<reference evidence="6 7" key="1">
    <citation type="submission" date="2018-07" db="EMBL/GenBank/DDBJ databases">
        <title>Halomonas rutogse sp. nov., isolated from Lake TangqianCo on Tibetan Plateau.</title>
        <authorList>
            <person name="Lu H."/>
            <person name="Xing P."/>
            <person name="Wu Q."/>
        </authorList>
    </citation>
    <scope>NUCLEOTIDE SEQUENCE [LARGE SCALE GENOMIC DNA]</scope>
    <source>
        <strain evidence="6 7">TQ8S</strain>
    </source>
</reference>
<evidence type="ECO:0000259" key="5">
    <source>
        <dbReference type="PROSITE" id="PS52004"/>
    </source>
</evidence>
<dbReference type="InterPro" id="IPR020841">
    <property type="entry name" value="PKS_Beta-ketoAc_synthase_dom"/>
</dbReference>
<dbReference type="CDD" id="cd00828">
    <property type="entry name" value="elong_cond_enzymes"/>
    <property type="match status" value="1"/>
</dbReference>
<dbReference type="InterPro" id="IPR016039">
    <property type="entry name" value="Thiolase-like"/>
</dbReference>
<sequence>MGGINPAGRTSGHQAFRRTVLDALPADQQRQTLDGLAALMRLVKATETGWQDASGNRVEAPSEQFRDQVLNHTLVRRNEDKRFQTPGLATNRQASMGLDAPMRFRLSRRQLPEHIPPSWEVHPLDARQVEVTVPAGSLDVLLPDAQTSKVSTAAQLPSGFDPAGLYRSVHHPRGLSMAIFAASDCLGASGLHWESLRQRLDPDLIAVYAGNSIGQMDDQGWGGLLKSLVSGNRATSKQMPLGYGQMPADFLNAYVLGSVGGTGAALGACASFLYNLRLGIDDIRAGRRRVVMVGTADAPITPEIIEGFRAMGALADDASLKALDALSLLTDSDYQRACRPFARNCGFTMAEASQFVLLMDDSLAMEIGADILGSVPDVFVNADGYKRSISAPGIGNYITLGKAASLVRDILGEKALRERTFVHAHGTSTPKNRTTESHVFDQVARANGLFDWPLVAVKAFVGHSQGSAAGDQLTSALGSFAHGLLPGIPTLDAVADDVHGERLRLFAEPQRFTADAAFINAKGFGGNNATGVVLSPQVTEKLLLQRHGSQALAAWKSRREAVREQAQAYLEQADRGHYQPRYQFGEAVLEGPELTVHADSITIPGYAHSVSLKVPNPFGHVDDEGGENS</sequence>
<dbReference type="GO" id="GO:0004315">
    <property type="term" value="F:3-oxoacyl-[acyl-carrier-protein] synthase activity"/>
    <property type="evidence" value="ECO:0007669"/>
    <property type="project" value="TreeGrafter"/>
</dbReference>
<dbReference type="GO" id="GO:0005829">
    <property type="term" value="C:cytosol"/>
    <property type="evidence" value="ECO:0007669"/>
    <property type="project" value="TreeGrafter"/>
</dbReference>
<keyword evidence="3 4" id="KW-0808">Transferase</keyword>
<dbReference type="Pfam" id="PF02801">
    <property type="entry name" value="Ketoacyl-synt_C"/>
    <property type="match status" value="1"/>
</dbReference>